<accession>A0A763CD65</accession>
<reference evidence="1" key="1">
    <citation type="journal article" date="2018" name="Genome Biol.">
        <title>SKESA: strategic k-mer extension for scrupulous assemblies.</title>
        <authorList>
            <person name="Souvorov A."/>
            <person name="Agarwala R."/>
            <person name="Lipman D.J."/>
        </authorList>
    </citation>
    <scope>NUCLEOTIDE SEQUENCE</scope>
    <source>
        <strain evidence="1">MA.MC_05-0132</strain>
    </source>
</reference>
<name>A0A763CD65_SALER</name>
<dbReference type="AlphaFoldDB" id="A0A763CD65"/>
<protein>
    <recommendedName>
        <fullName evidence="2">Two-component-system connector protein AriR</fullName>
    </recommendedName>
</protein>
<proteinExistence type="predicted"/>
<comment type="caution">
    <text evidence="1">The sequence shown here is derived from an EMBL/GenBank/DDBJ whole genome shotgun (WGS) entry which is preliminary data.</text>
</comment>
<dbReference type="EMBL" id="DAAYGO010000001">
    <property type="protein sequence ID" value="HAG4154799.1"/>
    <property type="molecule type" value="Genomic_DNA"/>
</dbReference>
<organism evidence="1">
    <name type="scientific">Salmonella enterica</name>
    <name type="common">Salmonella choleraesuis</name>
    <dbReference type="NCBI Taxonomy" id="28901"/>
    <lineage>
        <taxon>Bacteria</taxon>
        <taxon>Pseudomonadati</taxon>
        <taxon>Pseudomonadota</taxon>
        <taxon>Gammaproteobacteria</taxon>
        <taxon>Enterobacterales</taxon>
        <taxon>Enterobacteriaceae</taxon>
        <taxon>Salmonella</taxon>
    </lineage>
</organism>
<reference evidence="1" key="2">
    <citation type="submission" date="2020-02" db="EMBL/GenBank/DDBJ databases">
        <authorList>
            <consortium name="NCBI Pathogen Detection Project"/>
        </authorList>
    </citation>
    <scope>NUCLEOTIDE SEQUENCE</scope>
    <source>
        <strain evidence="1">MA.MC_05-0132</strain>
    </source>
</reference>
<gene>
    <name evidence="1" type="ORF">G8445_000013</name>
</gene>
<evidence type="ECO:0008006" key="2">
    <source>
        <dbReference type="Google" id="ProtNLM"/>
    </source>
</evidence>
<evidence type="ECO:0000313" key="1">
    <source>
        <dbReference type="EMBL" id="HAG4154799.1"/>
    </source>
</evidence>
<sequence length="77" mass="8514">MSFKRTVSFSYNDSLRGEEIIAIKTFLLAIIKNVPHETSIAILKSLKDSRENAATAKLYDEILAGIIALSTPDESDQ</sequence>